<dbReference type="OrthoDB" id="487569at2"/>
<name>A0A563W2F8_9CYAN</name>
<gene>
    <name evidence="1" type="ORF">H1P_6380003</name>
</gene>
<accession>A0A563W2F8</accession>
<evidence type="ECO:0000313" key="1">
    <source>
        <dbReference type="EMBL" id="VEP17723.1"/>
    </source>
</evidence>
<dbReference type="Gene3D" id="3.30.2310.20">
    <property type="entry name" value="RelE-like"/>
    <property type="match status" value="1"/>
</dbReference>
<evidence type="ECO:0000313" key="2">
    <source>
        <dbReference type="Proteomes" id="UP000320055"/>
    </source>
</evidence>
<keyword evidence="2" id="KW-1185">Reference proteome</keyword>
<dbReference type="SUPFAM" id="SSF143011">
    <property type="entry name" value="RelE-like"/>
    <property type="match status" value="1"/>
</dbReference>
<dbReference type="AlphaFoldDB" id="A0A563W2F8"/>
<proteinExistence type="predicted"/>
<dbReference type="Proteomes" id="UP000320055">
    <property type="component" value="Unassembled WGS sequence"/>
</dbReference>
<organism evidence="1 2">
    <name type="scientific">Hyella patelloides LEGE 07179</name>
    <dbReference type="NCBI Taxonomy" id="945734"/>
    <lineage>
        <taxon>Bacteria</taxon>
        <taxon>Bacillati</taxon>
        <taxon>Cyanobacteriota</taxon>
        <taxon>Cyanophyceae</taxon>
        <taxon>Pleurocapsales</taxon>
        <taxon>Hyellaceae</taxon>
        <taxon>Hyella</taxon>
    </lineage>
</organism>
<dbReference type="RefSeq" id="WP_144876145.1">
    <property type="nucleotide sequence ID" value="NZ_LR214370.1"/>
</dbReference>
<dbReference type="InterPro" id="IPR035093">
    <property type="entry name" value="RelE/ParE_toxin_dom_sf"/>
</dbReference>
<reference evidence="1 2" key="1">
    <citation type="submission" date="2019-01" db="EMBL/GenBank/DDBJ databases">
        <authorList>
            <person name="Brito A."/>
        </authorList>
    </citation>
    <scope>NUCLEOTIDE SEQUENCE [LARGE SCALE GENOMIC DNA]</scope>
    <source>
        <strain evidence="1">1</strain>
    </source>
</reference>
<sequence>MANLHRLEAPDEILLGSKPVSTPWKVLGNGAKVVKSWKKLVEQCPEDTTLCYKRLSTNPMQRIPLVSFPMKGKNFKGGWEYRVTGNYRVFFQPLPSTKEVVVYYADEHPKKNKYPTPPFA</sequence>
<protein>
    <submittedName>
        <fullName evidence="1">Uncharacterized protein</fullName>
    </submittedName>
</protein>
<dbReference type="EMBL" id="CAACVJ010000599">
    <property type="protein sequence ID" value="VEP17723.1"/>
    <property type="molecule type" value="Genomic_DNA"/>
</dbReference>